<keyword evidence="5 6" id="KW-0067">ATP-binding</keyword>
<keyword evidence="9" id="KW-1185">Reference proteome</keyword>
<evidence type="ECO:0000256" key="6">
    <source>
        <dbReference type="PIRNR" id="PIRNR000706"/>
    </source>
</evidence>
<evidence type="ECO:0000259" key="7">
    <source>
        <dbReference type="Pfam" id="PF01636"/>
    </source>
</evidence>
<organism evidence="8 9">
    <name type="scientific">Paenibacillus allorhizosphaerae</name>
    <dbReference type="NCBI Taxonomy" id="2849866"/>
    <lineage>
        <taxon>Bacteria</taxon>
        <taxon>Bacillati</taxon>
        <taxon>Bacillota</taxon>
        <taxon>Bacilli</taxon>
        <taxon>Bacillales</taxon>
        <taxon>Paenibacillaceae</taxon>
        <taxon>Paenibacillus</taxon>
    </lineage>
</organism>
<sequence length="263" mass="30100">MQIESYIIPSELSSLVIADSWEKIDAPYSGAATYRLEQATGEGAYLKILPVPHREPLEQYLKKLKWLKGKLNVPEVIYYAKTERFELLLMSEMIGIDGSSALHKENPEQVVRNLAEGLKEVHRIGVQDCPFDCTLAKRLERIKQKVDRGTINKEKLEKEFSDNFDHLYQALMTNTPSCEELVFTHGDYSAPNVMIHQNAVSGFVDLADAGISDKYRDLSAAYYSIIRNYGQPWTNVFFDEYGLSTVDQAKIEYYDLLEAFDYD</sequence>
<evidence type="ECO:0000313" key="9">
    <source>
        <dbReference type="Proteomes" id="UP000730618"/>
    </source>
</evidence>
<protein>
    <submittedName>
        <fullName evidence="8">Aminoglycoside 3'-phosphotransferase</fullName>
        <ecNumber evidence="8">2.7.1.95</ecNumber>
    </submittedName>
</protein>
<evidence type="ECO:0000256" key="2">
    <source>
        <dbReference type="ARBA" id="ARBA00022679"/>
    </source>
</evidence>
<dbReference type="InterPro" id="IPR024165">
    <property type="entry name" value="Kan/Strep_kinase"/>
</dbReference>
<evidence type="ECO:0000256" key="3">
    <source>
        <dbReference type="ARBA" id="ARBA00022741"/>
    </source>
</evidence>
<evidence type="ECO:0000256" key="1">
    <source>
        <dbReference type="ARBA" id="ARBA00006219"/>
    </source>
</evidence>
<dbReference type="InterPro" id="IPR002575">
    <property type="entry name" value="Aminoglycoside_PTrfase"/>
</dbReference>
<dbReference type="PANTHER" id="PTHR21310">
    <property type="entry name" value="AMINOGLYCOSIDE PHOSPHOTRANSFERASE-RELATED-RELATED"/>
    <property type="match status" value="1"/>
</dbReference>
<dbReference type="Pfam" id="PF01636">
    <property type="entry name" value="APH"/>
    <property type="match status" value="1"/>
</dbReference>
<dbReference type="PANTHER" id="PTHR21310:SF41">
    <property type="entry name" value="3'-PHOSPHOTRANSFERASE, PUTATIVE-RELATED"/>
    <property type="match status" value="1"/>
</dbReference>
<dbReference type="InterPro" id="IPR051678">
    <property type="entry name" value="AGP_Transferase"/>
</dbReference>
<evidence type="ECO:0000256" key="4">
    <source>
        <dbReference type="ARBA" id="ARBA00022777"/>
    </source>
</evidence>
<keyword evidence="3 6" id="KW-0547">Nucleotide-binding</keyword>
<feature type="domain" description="Aminoglycoside phosphotransferase" evidence="7">
    <location>
        <begin position="32"/>
        <end position="244"/>
    </location>
</feature>
<keyword evidence="2 6" id="KW-0808">Transferase</keyword>
<dbReference type="GO" id="GO:0008910">
    <property type="term" value="F:kanamycin kinase activity"/>
    <property type="evidence" value="ECO:0007669"/>
    <property type="project" value="UniProtKB-EC"/>
</dbReference>
<evidence type="ECO:0000313" key="8">
    <source>
        <dbReference type="EMBL" id="CAG7633835.1"/>
    </source>
</evidence>
<keyword evidence="4 6" id="KW-0418">Kinase</keyword>
<gene>
    <name evidence="8" type="primary">aphA4</name>
    <name evidence="8" type="ORF">PAECIP111802_01987</name>
</gene>
<dbReference type="CDD" id="cd05150">
    <property type="entry name" value="APH"/>
    <property type="match status" value="1"/>
</dbReference>
<dbReference type="NCBIfam" id="NF033068">
    <property type="entry name" value="APH_3p"/>
    <property type="match status" value="1"/>
</dbReference>
<dbReference type="EC" id="2.7.1.95" evidence="8"/>
<dbReference type="EMBL" id="CAJVCE010000004">
    <property type="protein sequence ID" value="CAG7633835.1"/>
    <property type="molecule type" value="Genomic_DNA"/>
</dbReference>
<accession>A0ABN7TIU1</accession>
<comment type="caution">
    <text evidence="8">The sequence shown here is derived from an EMBL/GenBank/DDBJ whole genome shotgun (WGS) entry which is preliminary data.</text>
</comment>
<reference evidence="8 9" key="1">
    <citation type="submission" date="2021-06" db="EMBL/GenBank/DDBJ databases">
        <authorList>
            <person name="Criscuolo A."/>
        </authorList>
    </citation>
    <scope>NUCLEOTIDE SEQUENCE [LARGE SCALE GENOMIC DNA]</scope>
    <source>
        <strain evidence="9">CIP 111802</strain>
    </source>
</reference>
<name>A0ABN7TIU1_9BACL</name>
<comment type="similarity">
    <text evidence="1 6">Belongs to the aminoglycoside phosphotransferase family.</text>
</comment>
<dbReference type="Proteomes" id="UP000730618">
    <property type="component" value="Unassembled WGS sequence"/>
</dbReference>
<dbReference type="RefSeq" id="WP_218098306.1">
    <property type="nucleotide sequence ID" value="NZ_CAJVCE010000004.1"/>
</dbReference>
<evidence type="ECO:0000256" key="5">
    <source>
        <dbReference type="ARBA" id="ARBA00022840"/>
    </source>
</evidence>
<dbReference type="PIRSF" id="PIRSF000706">
    <property type="entry name" value="Kanamycin_kin"/>
    <property type="match status" value="1"/>
</dbReference>
<keyword evidence="6" id="KW-0046">Antibiotic resistance</keyword>
<proteinExistence type="inferred from homology"/>